<protein>
    <submittedName>
        <fullName evidence="2">Uncharacterized protein</fullName>
    </submittedName>
</protein>
<gene>
    <name evidence="2" type="ORF">E7811_05535</name>
</gene>
<feature type="transmembrane region" description="Helical" evidence="1">
    <location>
        <begin position="104"/>
        <end position="122"/>
    </location>
</feature>
<dbReference type="EMBL" id="SSND01000001">
    <property type="protein sequence ID" value="THD85174.1"/>
    <property type="molecule type" value="Genomic_DNA"/>
</dbReference>
<evidence type="ECO:0000256" key="1">
    <source>
        <dbReference type="SAM" id="Phobius"/>
    </source>
</evidence>
<comment type="caution">
    <text evidence="2">The sequence shown here is derived from an EMBL/GenBank/DDBJ whole genome shotgun (WGS) entry which is preliminary data.</text>
</comment>
<reference evidence="2 3" key="1">
    <citation type="submission" date="2019-04" db="EMBL/GenBank/DDBJ databases">
        <title>Draft genome sequence of Gemmobacter aestuarii sp. nov.</title>
        <authorList>
            <person name="Hameed A."/>
            <person name="Lin S.-Y."/>
            <person name="Shahina M."/>
            <person name="Lai W.-A."/>
            <person name="Young C.-C."/>
        </authorList>
    </citation>
    <scope>NUCLEOTIDE SEQUENCE [LARGE SCALE GENOMIC DNA]</scope>
    <source>
        <strain evidence="2 3">CC-PW-75</strain>
    </source>
</reference>
<keyword evidence="1" id="KW-1133">Transmembrane helix</keyword>
<dbReference type="OrthoDB" id="7644678at2"/>
<name>A0A4S3MSR5_9RHOB</name>
<accession>A0A4S3MSR5</accession>
<dbReference type="RefSeq" id="WP_136393549.1">
    <property type="nucleotide sequence ID" value="NZ_SSND01000001.1"/>
</dbReference>
<keyword evidence="1" id="KW-0812">Transmembrane</keyword>
<feature type="transmembrane region" description="Helical" evidence="1">
    <location>
        <begin position="20"/>
        <end position="50"/>
    </location>
</feature>
<evidence type="ECO:0000313" key="2">
    <source>
        <dbReference type="EMBL" id="THD85174.1"/>
    </source>
</evidence>
<proteinExistence type="predicted"/>
<sequence length="203" mass="21982">MIVGVKNRLRLLMGANALVYLGPLLAGMAGFGWAAVPAFAAILIFWLVLLDPRGWRHARRDWINGRAAVQATGRILSQVLLVAILFGIGRGIVGVVGIGLDLPLVQVMALSFFALPLTRLVWRPEQAAERHVAERMVEKLNTLPENSDDAEILAHVVAIRQHVCLDELHAALIRFAAREDARRTVSRALALVGSGGRPAPADA</sequence>
<organism evidence="2 3">
    <name type="scientific">Aliigemmobacter aestuarii</name>
    <dbReference type="NCBI Taxonomy" id="1445661"/>
    <lineage>
        <taxon>Bacteria</taxon>
        <taxon>Pseudomonadati</taxon>
        <taxon>Pseudomonadota</taxon>
        <taxon>Alphaproteobacteria</taxon>
        <taxon>Rhodobacterales</taxon>
        <taxon>Paracoccaceae</taxon>
        <taxon>Aliigemmobacter</taxon>
    </lineage>
</organism>
<keyword evidence="1" id="KW-0472">Membrane</keyword>
<dbReference type="AlphaFoldDB" id="A0A4S3MSR5"/>
<evidence type="ECO:0000313" key="3">
    <source>
        <dbReference type="Proteomes" id="UP000309450"/>
    </source>
</evidence>
<keyword evidence="3" id="KW-1185">Reference proteome</keyword>
<dbReference type="Proteomes" id="UP000309450">
    <property type="component" value="Unassembled WGS sequence"/>
</dbReference>
<feature type="transmembrane region" description="Helical" evidence="1">
    <location>
        <begin position="79"/>
        <end position="98"/>
    </location>
</feature>